<dbReference type="AlphaFoldDB" id="A0A5C5VJE0"/>
<dbReference type="InterPro" id="IPR019301">
    <property type="entry name" value="Flagellar_prot_FlgJ_N"/>
</dbReference>
<reference evidence="3 4" key="1">
    <citation type="submission" date="2019-02" db="EMBL/GenBank/DDBJ databases">
        <title>Deep-cultivation of Planctomycetes and their phenomic and genomic characterization uncovers novel biology.</title>
        <authorList>
            <person name="Wiegand S."/>
            <person name="Jogler M."/>
            <person name="Boedeker C."/>
            <person name="Pinto D."/>
            <person name="Vollmers J."/>
            <person name="Rivas-Marin E."/>
            <person name="Kohn T."/>
            <person name="Peeters S.H."/>
            <person name="Heuer A."/>
            <person name="Rast P."/>
            <person name="Oberbeckmann S."/>
            <person name="Bunk B."/>
            <person name="Jeske O."/>
            <person name="Meyerdierks A."/>
            <person name="Storesund J.E."/>
            <person name="Kallscheuer N."/>
            <person name="Luecker S."/>
            <person name="Lage O.M."/>
            <person name="Pohl T."/>
            <person name="Merkel B.J."/>
            <person name="Hornburger P."/>
            <person name="Mueller R.-W."/>
            <person name="Bruemmer F."/>
            <person name="Labrenz M."/>
            <person name="Spormann A.M."/>
            <person name="Op Den Camp H."/>
            <person name="Overmann J."/>
            <person name="Amann R."/>
            <person name="Jetten M.S.M."/>
            <person name="Mascher T."/>
            <person name="Medema M.H."/>
            <person name="Devos D.P."/>
            <person name="Kaster A.-K."/>
            <person name="Ovreas L."/>
            <person name="Rohde M."/>
            <person name="Galperin M.Y."/>
            <person name="Jogler C."/>
        </authorList>
    </citation>
    <scope>NUCLEOTIDE SEQUENCE [LARGE SCALE GENOMIC DNA]</scope>
    <source>
        <strain evidence="3 4">KOR34</strain>
    </source>
</reference>
<dbReference type="RefSeq" id="WP_146565226.1">
    <property type="nucleotide sequence ID" value="NZ_SIHJ01000001.1"/>
</dbReference>
<dbReference type="Proteomes" id="UP000316714">
    <property type="component" value="Unassembled WGS sequence"/>
</dbReference>
<dbReference type="EMBL" id="SIHJ01000001">
    <property type="protein sequence ID" value="TWT37925.1"/>
    <property type="molecule type" value="Genomic_DNA"/>
</dbReference>
<proteinExistence type="predicted"/>
<organism evidence="3 4">
    <name type="scientific">Posidoniimonas corsicana</name>
    <dbReference type="NCBI Taxonomy" id="1938618"/>
    <lineage>
        <taxon>Bacteria</taxon>
        <taxon>Pseudomonadati</taxon>
        <taxon>Planctomycetota</taxon>
        <taxon>Planctomycetia</taxon>
        <taxon>Pirellulales</taxon>
        <taxon>Lacipirellulaceae</taxon>
        <taxon>Posidoniimonas</taxon>
    </lineage>
</organism>
<name>A0A5C5VJE0_9BACT</name>
<evidence type="ECO:0000313" key="4">
    <source>
        <dbReference type="Proteomes" id="UP000316714"/>
    </source>
</evidence>
<protein>
    <submittedName>
        <fullName evidence="3">Rod binding protein</fullName>
    </submittedName>
</protein>
<feature type="region of interest" description="Disordered" evidence="1">
    <location>
        <begin position="1"/>
        <end position="35"/>
    </location>
</feature>
<dbReference type="Pfam" id="PF10135">
    <property type="entry name" value="Rod-binding"/>
    <property type="match status" value="1"/>
</dbReference>
<feature type="domain" description="Flagellar protein FlgJ N-terminal" evidence="2">
    <location>
        <begin position="57"/>
        <end position="105"/>
    </location>
</feature>
<dbReference type="OrthoDB" id="280272at2"/>
<sequence length="133" mass="14562">MSTPIATPTSIHATQGRAPLQAATQAPPTAEQVADAKQVREGFGEFVGKTFYGQLLKSMRQTVGKPAYFDGGRAEEVFRSQLDQTIADRLAENEGSGLAEGMFQQQFPREADVLRRHEQAASGLDQLATLRRR</sequence>
<evidence type="ECO:0000259" key="2">
    <source>
        <dbReference type="Pfam" id="PF10135"/>
    </source>
</evidence>
<comment type="caution">
    <text evidence="3">The sequence shown here is derived from an EMBL/GenBank/DDBJ whole genome shotgun (WGS) entry which is preliminary data.</text>
</comment>
<feature type="compositionally biased region" description="Low complexity" evidence="1">
    <location>
        <begin position="18"/>
        <end position="33"/>
    </location>
</feature>
<feature type="compositionally biased region" description="Polar residues" evidence="1">
    <location>
        <begin position="1"/>
        <end position="13"/>
    </location>
</feature>
<evidence type="ECO:0000313" key="3">
    <source>
        <dbReference type="EMBL" id="TWT37925.1"/>
    </source>
</evidence>
<gene>
    <name evidence="3" type="ORF">KOR34_28910</name>
</gene>
<evidence type="ECO:0000256" key="1">
    <source>
        <dbReference type="SAM" id="MobiDB-lite"/>
    </source>
</evidence>
<keyword evidence="4" id="KW-1185">Reference proteome</keyword>
<accession>A0A5C5VJE0</accession>